<protein>
    <submittedName>
        <fullName evidence="3">Uncharacterized membrane protein</fullName>
    </submittedName>
</protein>
<feature type="region of interest" description="Disordered" evidence="1">
    <location>
        <begin position="202"/>
        <end position="221"/>
    </location>
</feature>
<keyword evidence="2" id="KW-0812">Transmembrane</keyword>
<dbReference type="PANTHER" id="PTHR31876:SF26">
    <property type="entry name" value="PROTEIN LIKE COV 2"/>
    <property type="match status" value="1"/>
</dbReference>
<evidence type="ECO:0000256" key="1">
    <source>
        <dbReference type="SAM" id="MobiDB-lite"/>
    </source>
</evidence>
<organism evidence="3 4">
    <name type="scientific">Mesorhizobium australicum</name>
    <dbReference type="NCBI Taxonomy" id="536018"/>
    <lineage>
        <taxon>Bacteria</taxon>
        <taxon>Pseudomonadati</taxon>
        <taxon>Pseudomonadota</taxon>
        <taxon>Alphaproteobacteria</taxon>
        <taxon>Hyphomicrobiales</taxon>
        <taxon>Phyllobacteriaceae</taxon>
        <taxon>Mesorhizobium</taxon>
    </lineage>
</organism>
<keyword evidence="2" id="KW-1133">Transmembrane helix</keyword>
<reference evidence="3 4" key="1">
    <citation type="submission" date="2017-04" db="EMBL/GenBank/DDBJ databases">
        <authorList>
            <person name="Afonso C.L."/>
            <person name="Miller P.J."/>
            <person name="Scott M.A."/>
            <person name="Spackman E."/>
            <person name="Goraichik I."/>
            <person name="Dimitrov K.M."/>
            <person name="Suarez D.L."/>
            <person name="Swayne D.E."/>
        </authorList>
    </citation>
    <scope>NUCLEOTIDE SEQUENCE [LARGE SCALE GENOMIC DNA]</scope>
    <source>
        <strain evidence="3 4">B5P</strain>
    </source>
</reference>
<dbReference type="AlphaFoldDB" id="A0A1X7PA37"/>
<evidence type="ECO:0000256" key="2">
    <source>
        <dbReference type="SAM" id="Phobius"/>
    </source>
</evidence>
<dbReference type="InterPro" id="IPR007462">
    <property type="entry name" value="COV1-like"/>
</dbReference>
<evidence type="ECO:0000313" key="4">
    <source>
        <dbReference type="Proteomes" id="UP000193083"/>
    </source>
</evidence>
<dbReference type="Pfam" id="PF04367">
    <property type="entry name" value="DUF502"/>
    <property type="match status" value="1"/>
</dbReference>
<sequence>MTRLRNYFLAGLIVCAPLAITAYLVWSFIHWVDGWVKPYIPLRYNPDNYLPFAVPGFGLIVALLMITLVGFLAANFIGRAIVHSGERVVGRIPLVTNLYGGLKKIFSTVLANRSDLFQRVGLVEWPRRGLWSIVLIPRQQPTEINEALSEKEGRTIAVFRPISPNITTGYIMYVAEKDVIPLKMSIEEAARFLISAGLVTPDEEGGPLSAEKALKKPRPEK</sequence>
<feature type="compositionally biased region" description="Basic and acidic residues" evidence="1">
    <location>
        <begin position="212"/>
        <end position="221"/>
    </location>
</feature>
<feature type="transmembrane region" description="Helical" evidence="2">
    <location>
        <begin position="49"/>
        <end position="77"/>
    </location>
</feature>
<name>A0A1X7PA37_9HYPH</name>
<gene>
    <name evidence="3" type="ORF">SAMN02982922_3628</name>
</gene>
<dbReference type="RefSeq" id="WP_085465429.1">
    <property type="nucleotide sequence ID" value="NZ_FXBL01000004.1"/>
</dbReference>
<evidence type="ECO:0000313" key="3">
    <source>
        <dbReference type="EMBL" id="SMH47950.1"/>
    </source>
</evidence>
<keyword evidence="4" id="KW-1185">Reference proteome</keyword>
<feature type="transmembrane region" description="Helical" evidence="2">
    <location>
        <begin position="7"/>
        <end position="29"/>
    </location>
</feature>
<dbReference type="OrthoDB" id="9780267at2"/>
<proteinExistence type="predicted"/>
<dbReference type="EMBL" id="FXBL01000004">
    <property type="protein sequence ID" value="SMH47950.1"/>
    <property type="molecule type" value="Genomic_DNA"/>
</dbReference>
<dbReference type="Proteomes" id="UP000193083">
    <property type="component" value="Unassembled WGS sequence"/>
</dbReference>
<keyword evidence="2" id="KW-0472">Membrane</keyword>
<dbReference type="PANTHER" id="PTHR31876">
    <property type="entry name" value="COV-LIKE PROTEIN 1"/>
    <property type="match status" value="1"/>
</dbReference>
<accession>A0A1X7PA37</accession>